<dbReference type="Gene3D" id="3.40.190.290">
    <property type="match status" value="1"/>
</dbReference>
<dbReference type="Proteomes" id="UP001149821">
    <property type="component" value="Unassembled WGS sequence"/>
</dbReference>
<feature type="domain" description="HTH lysR-type" evidence="5">
    <location>
        <begin position="1"/>
        <end position="59"/>
    </location>
</feature>
<dbReference type="Gene3D" id="1.10.10.10">
    <property type="entry name" value="Winged helix-like DNA-binding domain superfamily/Winged helix DNA-binding domain"/>
    <property type="match status" value="1"/>
</dbReference>
<protein>
    <submittedName>
        <fullName evidence="6">LysR family transcriptional regulator</fullName>
    </submittedName>
</protein>
<dbReference type="Pfam" id="PF00126">
    <property type="entry name" value="HTH_1"/>
    <property type="match status" value="1"/>
</dbReference>
<keyword evidence="7" id="KW-1185">Reference proteome</keyword>
<dbReference type="InterPro" id="IPR000847">
    <property type="entry name" value="LysR_HTH_N"/>
</dbReference>
<evidence type="ECO:0000259" key="5">
    <source>
        <dbReference type="PROSITE" id="PS50931"/>
    </source>
</evidence>
<dbReference type="SUPFAM" id="SSF46785">
    <property type="entry name" value="Winged helix' DNA-binding domain"/>
    <property type="match status" value="1"/>
</dbReference>
<evidence type="ECO:0000256" key="3">
    <source>
        <dbReference type="ARBA" id="ARBA00023125"/>
    </source>
</evidence>
<gene>
    <name evidence="6" type="ORF">LRP49_01920</name>
</gene>
<dbReference type="InterPro" id="IPR036390">
    <property type="entry name" value="WH_DNA-bd_sf"/>
</dbReference>
<dbReference type="PANTHER" id="PTHR30537:SF5">
    <property type="entry name" value="HTH-TYPE TRANSCRIPTIONAL ACTIVATOR TTDR-RELATED"/>
    <property type="match status" value="1"/>
</dbReference>
<proteinExistence type="inferred from homology"/>
<reference evidence="6" key="1">
    <citation type="submission" date="2021-12" db="EMBL/GenBank/DDBJ databases">
        <title>Enterovibrio ZSDZ35 sp. nov. and Enterovibrio ZSDZ42 sp. nov., isolated from coastal seawater in Qingdao.</title>
        <authorList>
            <person name="Zhang P."/>
        </authorList>
    </citation>
    <scope>NUCLEOTIDE SEQUENCE</scope>
    <source>
        <strain evidence="6">ZSDZ35</strain>
    </source>
</reference>
<dbReference type="InterPro" id="IPR005119">
    <property type="entry name" value="LysR_subst-bd"/>
</dbReference>
<accession>A0ABT5QGU8</accession>
<keyword evidence="2" id="KW-0805">Transcription regulation</keyword>
<comment type="caution">
    <text evidence="6">The sequence shown here is derived from an EMBL/GenBank/DDBJ whole genome shotgun (WGS) entry which is preliminary data.</text>
</comment>
<dbReference type="EMBL" id="JAJUBB010000001">
    <property type="protein sequence ID" value="MDD1779943.1"/>
    <property type="molecule type" value="Genomic_DNA"/>
</dbReference>
<evidence type="ECO:0000313" key="6">
    <source>
        <dbReference type="EMBL" id="MDD1779943.1"/>
    </source>
</evidence>
<organism evidence="6 7">
    <name type="scientific">Enterovibrio qingdaonensis</name>
    <dbReference type="NCBI Taxonomy" id="2899818"/>
    <lineage>
        <taxon>Bacteria</taxon>
        <taxon>Pseudomonadati</taxon>
        <taxon>Pseudomonadota</taxon>
        <taxon>Gammaproteobacteria</taxon>
        <taxon>Vibrionales</taxon>
        <taxon>Vibrionaceae</taxon>
        <taxon>Enterovibrio</taxon>
    </lineage>
</organism>
<name>A0ABT5QGU8_9GAMM</name>
<dbReference type="PROSITE" id="PS50931">
    <property type="entry name" value="HTH_LYSR"/>
    <property type="match status" value="1"/>
</dbReference>
<evidence type="ECO:0000256" key="2">
    <source>
        <dbReference type="ARBA" id="ARBA00023015"/>
    </source>
</evidence>
<dbReference type="PANTHER" id="PTHR30537">
    <property type="entry name" value="HTH-TYPE TRANSCRIPTIONAL REGULATOR"/>
    <property type="match status" value="1"/>
</dbReference>
<keyword evidence="4" id="KW-0804">Transcription</keyword>
<dbReference type="InterPro" id="IPR058163">
    <property type="entry name" value="LysR-type_TF_proteobact-type"/>
</dbReference>
<comment type="similarity">
    <text evidence="1">Belongs to the LysR transcriptional regulatory family.</text>
</comment>
<keyword evidence="3" id="KW-0238">DNA-binding</keyword>
<dbReference type="Pfam" id="PF03466">
    <property type="entry name" value="LysR_substrate"/>
    <property type="match status" value="1"/>
</dbReference>
<evidence type="ECO:0000313" key="7">
    <source>
        <dbReference type="Proteomes" id="UP001149821"/>
    </source>
</evidence>
<sequence length="290" mass="33182">MQNLRQMTVFMNVVESGSITKAAEKLDVSKSVISQSLKQLENELETTLLKRTTRRQALTNSGEQFYKHCCDMHRLAEKAWEEIKTQQTVPKGKIRITAPNALMASLVVPALLDVFSEYQDVELDLVNDDHQLDLMENNIDLAIRAGQSAPSNYKQRRIGEFRDVLCCATTFIGDFRRAPYIIHQWQQRPVEHVFEHRETRESLGLQYSPRHRTNAMQTTMALIESGYGVGILPDFVVRRNYNLKACLPNHDMPLVNVYAIHPFHGSAPIGVRMAIDTIEKALFDYTQPHN</sequence>
<dbReference type="SUPFAM" id="SSF53850">
    <property type="entry name" value="Periplasmic binding protein-like II"/>
    <property type="match status" value="1"/>
</dbReference>
<evidence type="ECO:0000256" key="1">
    <source>
        <dbReference type="ARBA" id="ARBA00009437"/>
    </source>
</evidence>
<evidence type="ECO:0000256" key="4">
    <source>
        <dbReference type="ARBA" id="ARBA00023163"/>
    </source>
</evidence>
<dbReference type="RefSeq" id="WP_274139805.1">
    <property type="nucleotide sequence ID" value="NZ_JAJUBB010000001.1"/>
</dbReference>
<dbReference type="InterPro" id="IPR036388">
    <property type="entry name" value="WH-like_DNA-bd_sf"/>
</dbReference>